<gene>
    <name evidence="1" type="ORF">HMPREF0367_00334</name>
</gene>
<dbReference type="EMBL" id="AWVI01000017">
    <property type="protein sequence ID" value="ERK46841.1"/>
    <property type="molecule type" value="Genomic_DNA"/>
</dbReference>
<dbReference type="OrthoDB" id="2051562at2"/>
<reference evidence="1 2" key="1">
    <citation type="submission" date="2013-06" db="EMBL/GenBank/DDBJ databases">
        <authorList>
            <person name="Weinstock G."/>
            <person name="Sodergren E."/>
            <person name="Lobos E.A."/>
            <person name="Fulton L."/>
            <person name="Fulton R."/>
            <person name="Courtney L."/>
            <person name="Fronick C."/>
            <person name="O'Laughlin M."/>
            <person name="Godfrey J."/>
            <person name="Wilson R.M."/>
            <person name="Miner T."/>
            <person name="Farmer C."/>
            <person name="Delehaunty K."/>
            <person name="Cordes M."/>
            <person name="Minx P."/>
            <person name="Tomlinson C."/>
            <person name="Chen J."/>
            <person name="Wollam A."/>
            <person name="Pepin K.H."/>
            <person name="Bhonagiri V."/>
            <person name="Zhang X."/>
            <person name="Warren W."/>
            <person name="Mitreva M."/>
            <person name="Mardis E.R."/>
            <person name="Wilson R.K."/>
        </authorList>
    </citation>
    <scope>NUCLEOTIDE SEQUENCE [LARGE SCALE GENOMIC DNA]</scope>
    <source>
        <strain evidence="1 2">ATCC 27803</strain>
    </source>
</reference>
<protein>
    <submittedName>
        <fullName evidence="1">Uncharacterized protein</fullName>
    </submittedName>
</protein>
<accession>U2PRU3</accession>
<dbReference type="RefSeq" id="WP_035400657.1">
    <property type="nucleotide sequence ID" value="NZ_KI270975.1"/>
</dbReference>
<proteinExistence type="predicted"/>
<sequence>MNNDQQVSIFLSNGSILIANERKFIPIHQTILYEFQDGKSKFLCTNLTNGQKALIPKQNILYISTSPISDKKEDNNATKD</sequence>
<dbReference type="Proteomes" id="UP000016658">
    <property type="component" value="Unassembled WGS sequence"/>
</dbReference>
<evidence type="ECO:0000313" key="2">
    <source>
        <dbReference type="Proteomes" id="UP000016658"/>
    </source>
</evidence>
<organism evidence="1 2">
    <name type="scientific">Faecalitalea cylindroides ATCC 27803</name>
    <dbReference type="NCBI Taxonomy" id="649755"/>
    <lineage>
        <taxon>Bacteria</taxon>
        <taxon>Bacillati</taxon>
        <taxon>Bacillota</taxon>
        <taxon>Erysipelotrichia</taxon>
        <taxon>Erysipelotrichales</taxon>
        <taxon>Erysipelotrichaceae</taxon>
        <taxon>Faecalitalea</taxon>
    </lineage>
</organism>
<dbReference type="HOGENOM" id="CLU_2584546_0_0_9"/>
<comment type="caution">
    <text evidence="1">The sequence shown here is derived from an EMBL/GenBank/DDBJ whole genome shotgun (WGS) entry which is preliminary data.</text>
</comment>
<evidence type="ECO:0000313" key="1">
    <source>
        <dbReference type="EMBL" id="ERK46841.1"/>
    </source>
</evidence>
<dbReference type="AlphaFoldDB" id="U2PRU3"/>
<name>U2PRU3_9FIRM</name>